<dbReference type="EMBL" id="JAEPCR010000039">
    <property type="protein sequence ID" value="MCG7978242.1"/>
    <property type="molecule type" value="Genomic_DNA"/>
</dbReference>
<dbReference type="Proteomes" id="UP000886674">
    <property type="component" value="Unassembled WGS sequence"/>
</dbReference>
<organism evidence="1 2">
    <name type="scientific">Candidatus Thiodiazotropha taylori</name>
    <dbReference type="NCBI Taxonomy" id="2792791"/>
    <lineage>
        <taxon>Bacteria</taxon>
        <taxon>Pseudomonadati</taxon>
        <taxon>Pseudomonadota</taxon>
        <taxon>Gammaproteobacteria</taxon>
        <taxon>Chromatiales</taxon>
        <taxon>Sedimenticolaceae</taxon>
        <taxon>Candidatus Thiodiazotropha</taxon>
    </lineage>
</organism>
<dbReference type="Pfam" id="PF01972">
    <property type="entry name" value="SDH_protease"/>
    <property type="match status" value="1"/>
</dbReference>
<dbReference type="AlphaFoldDB" id="A0A9E4NJY4"/>
<name>A0A9E4NJY4_9GAMM</name>
<dbReference type="GO" id="GO:0016020">
    <property type="term" value="C:membrane"/>
    <property type="evidence" value="ECO:0007669"/>
    <property type="project" value="InterPro"/>
</dbReference>
<gene>
    <name evidence="1" type="ORF">JAY77_08845</name>
</gene>
<dbReference type="SUPFAM" id="SSF52096">
    <property type="entry name" value="ClpP/crotonase"/>
    <property type="match status" value="1"/>
</dbReference>
<comment type="caution">
    <text evidence="1">The sequence shown here is derived from an EMBL/GenBank/DDBJ whole genome shotgun (WGS) entry which is preliminary data.</text>
</comment>
<dbReference type="Gene3D" id="3.90.226.10">
    <property type="entry name" value="2-enoyl-CoA Hydratase, Chain A, domain 1"/>
    <property type="match status" value="1"/>
</dbReference>
<dbReference type="PANTHER" id="PTHR35984">
    <property type="entry name" value="PERIPLASMIC SERINE PROTEASE"/>
    <property type="match status" value="1"/>
</dbReference>
<protein>
    <submittedName>
        <fullName evidence="1">S49 family peptidase</fullName>
    </submittedName>
</protein>
<sequence length="299" mass="33296">MPNWNQVLKEIQSINIDHPIDSVRRKYLKQLSKYTGRVTIAYYSGWLDARTQSPILIVNDEDKNAFMSVVHKANRAAGLDLILHTPGGNIAAAESIVNYLRQMFGSNIRAIIPQLAMSAGTMIACSCNQIIMGKQSNIGPIDPQVNGIPASGVIEEFETAIKIIKKDPSATPMWQAIVGKYHPTFLGECQKAIEWSKEITKEWLMTGMFEGIPNAEVVASTIVDNLSDHGETKTHSRHIHVDACEAMGLKITRMETDDKLQDLILTTHHAFMHTFSGSDALKIVENERGISMVRRERLS</sequence>
<dbReference type="InterPro" id="IPR029045">
    <property type="entry name" value="ClpP/crotonase-like_dom_sf"/>
</dbReference>
<proteinExistence type="predicted"/>
<accession>A0A9E4NJY4</accession>
<dbReference type="InterPro" id="IPR002825">
    <property type="entry name" value="Pept_S49_ser-pept_pro"/>
</dbReference>
<dbReference type="PANTHER" id="PTHR35984:SF1">
    <property type="entry name" value="PERIPLASMIC SERINE PROTEASE"/>
    <property type="match status" value="1"/>
</dbReference>
<reference evidence="1" key="1">
    <citation type="journal article" date="2021" name="Proc. Natl. Acad. Sci. U.S.A.">
        <title>Global biogeography of chemosynthetic symbionts reveals both localized and globally distributed symbiont groups. .</title>
        <authorList>
            <person name="Osvatic J.T."/>
            <person name="Wilkins L.G.E."/>
            <person name="Leibrecht L."/>
            <person name="Leray M."/>
            <person name="Zauner S."/>
            <person name="Polzin J."/>
            <person name="Camacho Y."/>
            <person name="Gros O."/>
            <person name="van Gils J.A."/>
            <person name="Eisen J.A."/>
            <person name="Petersen J.M."/>
            <person name="Yuen B."/>
        </authorList>
    </citation>
    <scope>NUCLEOTIDE SEQUENCE</scope>
    <source>
        <strain evidence="1">MAGclacostrist055</strain>
    </source>
</reference>
<evidence type="ECO:0000313" key="2">
    <source>
        <dbReference type="Proteomes" id="UP000886674"/>
    </source>
</evidence>
<evidence type="ECO:0000313" key="1">
    <source>
        <dbReference type="EMBL" id="MCG7978242.1"/>
    </source>
</evidence>